<comment type="caution">
    <text evidence="4">The sequence shown here is derived from an EMBL/GenBank/DDBJ whole genome shotgun (WGS) entry which is preliminary data.</text>
</comment>
<dbReference type="GO" id="GO:0005886">
    <property type="term" value="C:plasma membrane"/>
    <property type="evidence" value="ECO:0007669"/>
    <property type="project" value="InterPro"/>
</dbReference>
<dbReference type="Pfam" id="PF15048">
    <property type="entry name" value="OSTbeta"/>
    <property type="match status" value="1"/>
</dbReference>
<feature type="transmembrane region" description="Helical" evidence="2">
    <location>
        <begin position="187"/>
        <end position="210"/>
    </location>
</feature>
<dbReference type="PROSITE" id="PS50231">
    <property type="entry name" value="RICIN_B_LECTIN"/>
    <property type="match status" value="1"/>
</dbReference>
<evidence type="ECO:0000313" key="4">
    <source>
        <dbReference type="EMBL" id="NXI34399.1"/>
    </source>
</evidence>
<dbReference type="PANTHER" id="PTHR36129:SF3">
    <property type="match status" value="1"/>
</dbReference>
<dbReference type="PANTHER" id="PTHR36129">
    <property type="entry name" value="ORGANIC SOLUTE TRANSPORTER SUBUNIT BETA-RELATED"/>
    <property type="match status" value="1"/>
</dbReference>
<gene>
    <name evidence="4" type="primary">Slc51b</name>
    <name evidence="4" type="ORF">GALDEA_R07923</name>
</gene>
<evidence type="ECO:0000256" key="2">
    <source>
        <dbReference type="SAM" id="Phobius"/>
    </source>
</evidence>
<sequence>MTFFWIISLFLLQDTEAFLMKNARVQLCLQASPGKGNLLLEDCNPESEFQDWSWQGDSLVNHGTRSCLSAVGDNSVQTHLCGTTGYTSWDCSNSLLSPLGSSQSYLVASRKGVVLSNVRGLKAQWQDVADKSVCEGKAEQDRYLLAALTSTQGCEHTAGDMTLALGIDQEKLEELLWFFRREDPSTWNYSILALSFLAMILGLVLLAINISRNRKRKIHKQQEAAQTPQQEAELEVKQALMPVQQQYSPAEPGKQESLPQDQRTGDVLVQWKDGTVTSLYTERSEDAM</sequence>
<keyword evidence="2" id="KW-1133">Transmembrane helix</keyword>
<evidence type="ECO:0000256" key="1">
    <source>
        <dbReference type="SAM" id="MobiDB-lite"/>
    </source>
</evidence>
<feature type="region of interest" description="Disordered" evidence="1">
    <location>
        <begin position="241"/>
        <end position="267"/>
    </location>
</feature>
<feature type="non-terminal residue" evidence="4">
    <location>
        <position position="1"/>
    </location>
</feature>
<evidence type="ECO:0000313" key="5">
    <source>
        <dbReference type="Proteomes" id="UP000566440"/>
    </source>
</evidence>
<dbReference type="SUPFAM" id="SSF50370">
    <property type="entry name" value="Ricin B-like lectins"/>
    <property type="match status" value="1"/>
</dbReference>
<dbReference type="GO" id="GO:0022857">
    <property type="term" value="F:transmembrane transporter activity"/>
    <property type="evidence" value="ECO:0007669"/>
    <property type="project" value="InterPro"/>
</dbReference>
<dbReference type="InterPro" id="IPR052678">
    <property type="entry name" value="OST-beta_subunit"/>
</dbReference>
<dbReference type="InterPro" id="IPR035992">
    <property type="entry name" value="Ricin_B-like_lectins"/>
</dbReference>
<dbReference type="EMBL" id="VWZX01000349">
    <property type="protein sequence ID" value="NXI34399.1"/>
    <property type="molecule type" value="Genomic_DNA"/>
</dbReference>
<dbReference type="OrthoDB" id="9899510at2759"/>
<evidence type="ECO:0000256" key="3">
    <source>
        <dbReference type="SAM" id="SignalP"/>
    </source>
</evidence>
<organism evidence="4 5">
    <name type="scientific">Galbula dea</name>
    <dbReference type="NCBI Taxonomy" id="1109041"/>
    <lineage>
        <taxon>Eukaryota</taxon>
        <taxon>Metazoa</taxon>
        <taxon>Chordata</taxon>
        <taxon>Craniata</taxon>
        <taxon>Vertebrata</taxon>
        <taxon>Euteleostomi</taxon>
        <taxon>Archelosauria</taxon>
        <taxon>Archosauria</taxon>
        <taxon>Dinosauria</taxon>
        <taxon>Saurischia</taxon>
        <taxon>Theropoda</taxon>
        <taxon>Coelurosauria</taxon>
        <taxon>Aves</taxon>
        <taxon>Neognathae</taxon>
        <taxon>Neoaves</taxon>
        <taxon>Telluraves</taxon>
        <taxon>Coraciimorphae</taxon>
        <taxon>Piciformes</taxon>
        <taxon>Galbulidae</taxon>
        <taxon>Galbula</taxon>
    </lineage>
</organism>
<keyword evidence="5" id="KW-1185">Reference proteome</keyword>
<protein>
    <submittedName>
        <fullName evidence="4">OSTB protein</fullName>
    </submittedName>
</protein>
<name>A0A7K9SDX9_9PICI</name>
<dbReference type="Gene3D" id="2.80.10.50">
    <property type="match status" value="1"/>
</dbReference>
<feature type="chain" id="PRO_5029467715" evidence="3">
    <location>
        <begin position="18"/>
        <end position="288"/>
    </location>
</feature>
<feature type="signal peptide" evidence="3">
    <location>
        <begin position="1"/>
        <end position="17"/>
    </location>
</feature>
<keyword evidence="2" id="KW-0472">Membrane</keyword>
<reference evidence="4 5" key="1">
    <citation type="submission" date="2019-09" db="EMBL/GenBank/DDBJ databases">
        <title>Bird 10,000 Genomes (B10K) Project - Family phase.</title>
        <authorList>
            <person name="Zhang G."/>
        </authorList>
    </citation>
    <scope>NUCLEOTIDE SEQUENCE [LARGE SCALE GENOMIC DNA]</scope>
    <source>
        <strain evidence="4">B10K-DU-001-62</strain>
        <tissue evidence="4">Muscle</tissue>
    </source>
</reference>
<dbReference type="AlphaFoldDB" id="A0A7K9SDX9"/>
<proteinExistence type="predicted"/>
<accession>A0A7K9SDX9</accession>
<dbReference type="InterPro" id="IPR029387">
    <property type="entry name" value="OSTbeta"/>
</dbReference>
<keyword evidence="2" id="KW-0812">Transmembrane</keyword>
<dbReference type="GO" id="GO:0046982">
    <property type="term" value="F:protein heterodimerization activity"/>
    <property type="evidence" value="ECO:0007669"/>
    <property type="project" value="InterPro"/>
</dbReference>
<dbReference type="Proteomes" id="UP000566440">
    <property type="component" value="Unassembled WGS sequence"/>
</dbReference>
<keyword evidence="3" id="KW-0732">Signal</keyword>
<dbReference type="GO" id="GO:0015721">
    <property type="term" value="P:bile acid and bile salt transport"/>
    <property type="evidence" value="ECO:0007669"/>
    <property type="project" value="InterPro"/>
</dbReference>
<feature type="non-terminal residue" evidence="4">
    <location>
        <position position="288"/>
    </location>
</feature>